<evidence type="ECO:0000256" key="1">
    <source>
        <dbReference type="SAM" id="MobiDB-lite"/>
    </source>
</evidence>
<reference evidence="2 3" key="1">
    <citation type="submission" date="2024-03" db="EMBL/GenBank/DDBJ databases">
        <title>Novel species of the genus Variovorax.</title>
        <authorList>
            <person name="Liu Q."/>
            <person name="Xin Y.-H."/>
        </authorList>
    </citation>
    <scope>NUCLEOTIDE SEQUENCE [LARGE SCALE GENOMIC DNA]</scope>
    <source>
        <strain evidence="2 3">KACC 18901</strain>
    </source>
</reference>
<feature type="region of interest" description="Disordered" evidence="1">
    <location>
        <begin position="52"/>
        <end position="89"/>
    </location>
</feature>
<evidence type="ECO:0000313" key="3">
    <source>
        <dbReference type="Proteomes" id="UP001367030"/>
    </source>
</evidence>
<proteinExistence type="predicted"/>
<dbReference type="Proteomes" id="UP001367030">
    <property type="component" value="Unassembled WGS sequence"/>
</dbReference>
<sequence length="89" mass="10132">MTIFQFNLPDALAQRARSEGLLSDAGIQRLLEEAMRRQAGRRLMQVAERLHAAGIEPMSEEEIEAEIQASRAERRARQAEQPKPPHDKQ</sequence>
<feature type="compositionally biased region" description="Basic and acidic residues" evidence="1">
    <location>
        <begin position="71"/>
        <end position="89"/>
    </location>
</feature>
<accession>A0ABU8X2E2</accession>
<gene>
    <name evidence="2" type="ORF">WKW79_05275</name>
</gene>
<protein>
    <recommendedName>
        <fullName evidence="4">Plasmid stabilization protein</fullName>
    </recommendedName>
</protein>
<evidence type="ECO:0000313" key="2">
    <source>
        <dbReference type="EMBL" id="MEJ8853967.1"/>
    </source>
</evidence>
<organism evidence="2 3">
    <name type="scientific">Variovorax robiniae</name>
    <dbReference type="NCBI Taxonomy" id="1836199"/>
    <lineage>
        <taxon>Bacteria</taxon>
        <taxon>Pseudomonadati</taxon>
        <taxon>Pseudomonadota</taxon>
        <taxon>Betaproteobacteria</taxon>
        <taxon>Burkholderiales</taxon>
        <taxon>Comamonadaceae</taxon>
        <taxon>Variovorax</taxon>
    </lineage>
</organism>
<dbReference type="EMBL" id="JBBKZS010000002">
    <property type="protein sequence ID" value="MEJ8853967.1"/>
    <property type="molecule type" value="Genomic_DNA"/>
</dbReference>
<comment type="caution">
    <text evidence="2">The sequence shown here is derived from an EMBL/GenBank/DDBJ whole genome shotgun (WGS) entry which is preliminary data.</text>
</comment>
<evidence type="ECO:0008006" key="4">
    <source>
        <dbReference type="Google" id="ProtNLM"/>
    </source>
</evidence>
<dbReference type="RefSeq" id="WP_340334063.1">
    <property type="nucleotide sequence ID" value="NZ_JBBKZS010000002.1"/>
</dbReference>
<name>A0ABU8X2E2_9BURK</name>
<keyword evidence="3" id="KW-1185">Reference proteome</keyword>